<sequence>MEHNHYFYVVQCRDGSYYAGYTNRLEQRIRQHNEGRGAKYTRARRPVTLMYYEVFASKSDAMKAEYHFKQLRRNEKEVYMKRGDCHVATKEFSAQ</sequence>
<comment type="caution">
    <text evidence="3">The sequence shown here is derived from an EMBL/GenBank/DDBJ whole genome shotgun (WGS) entry which is preliminary data.</text>
</comment>
<dbReference type="RefSeq" id="WP_124565598.1">
    <property type="nucleotide sequence ID" value="NZ_JARRRY010000016.1"/>
</dbReference>
<reference evidence="3 4" key="1">
    <citation type="submission" date="2023-04" db="EMBL/GenBank/DDBJ databases">
        <title>Ectobacillus antri isolated from activated sludge.</title>
        <authorList>
            <person name="Yan P."/>
            <person name="Liu X."/>
        </authorList>
    </citation>
    <scope>NUCLEOTIDE SEQUENCE [LARGE SCALE GENOMIC DNA]</scope>
    <source>
        <strain evidence="3 4">C18H</strain>
    </source>
</reference>
<dbReference type="SMART" id="SM00465">
    <property type="entry name" value="GIYc"/>
    <property type="match status" value="1"/>
</dbReference>
<dbReference type="CDD" id="cd10456">
    <property type="entry name" value="GIY-YIG_UPF0213"/>
    <property type="match status" value="1"/>
</dbReference>
<dbReference type="SUPFAM" id="SSF82771">
    <property type="entry name" value="GIY-YIG endonuclease"/>
    <property type="match status" value="1"/>
</dbReference>
<dbReference type="Gene3D" id="3.40.1440.10">
    <property type="entry name" value="GIY-YIG endonuclease"/>
    <property type="match status" value="1"/>
</dbReference>
<organism evidence="3 4">
    <name type="scientific">Ectobacillus antri</name>
    <dbReference type="NCBI Taxonomy" id="2486280"/>
    <lineage>
        <taxon>Bacteria</taxon>
        <taxon>Bacillati</taxon>
        <taxon>Bacillota</taxon>
        <taxon>Bacilli</taxon>
        <taxon>Bacillales</taxon>
        <taxon>Bacillaceae</taxon>
        <taxon>Ectobacillus</taxon>
    </lineage>
</organism>
<dbReference type="EMBL" id="JARULN010000017">
    <property type="protein sequence ID" value="MDG5755018.1"/>
    <property type="molecule type" value="Genomic_DNA"/>
</dbReference>
<dbReference type="PROSITE" id="PS50164">
    <property type="entry name" value="GIY_YIG"/>
    <property type="match status" value="1"/>
</dbReference>
<dbReference type="Pfam" id="PF01541">
    <property type="entry name" value="GIY-YIG"/>
    <property type="match status" value="1"/>
</dbReference>
<dbReference type="InterPro" id="IPR050190">
    <property type="entry name" value="UPF0213_domain"/>
</dbReference>
<evidence type="ECO:0000313" key="4">
    <source>
        <dbReference type="Proteomes" id="UP001218246"/>
    </source>
</evidence>
<dbReference type="PANTHER" id="PTHR34477:SF1">
    <property type="entry name" value="UPF0213 PROTEIN YHBQ"/>
    <property type="match status" value="1"/>
</dbReference>
<dbReference type="InterPro" id="IPR000305">
    <property type="entry name" value="GIY-YIG_endonuc"/>
</dbReference>
<dbReference type="PANTHER" id="PTHR34477">
    <property type="entry name" value="UPF0213 PROTEIN YHBQ"/>
    <property type="match status" value="1"/>
</dbReference>
<proteinExistence type="inferred from homology"/>
<comment type="similarity">
    <text evidence="1">Belongs to the UPF0213 family.</text>
</comment>
<dbReference type="Proteomes" id="UP001218246">
    <property type="component" value="Unassembled WGS sequence"/>
</dbReference>
<gene>
    <name evidence="3" type="ORF">P6P90_13790</name>
</gene>
<protein>
    <submittedName>
        <fullName evidence="3">GIY-YIG nuclease family protein</fullName>
    </submittedName>
</protein>
<dbReference type="InterPro" id="IPR035901">
    <property type="entry name" value="GIY-YIG_endonuc_sf"/>
</dbReference>
<accession>A0ABT6H824</accession>
<feature type="domain" description="GIY-YIG" evidence="2">
    <location>
        <begin position="3"/>
        <end position="78"/>
    </location>
</feature>
<evidence type="ECO:0000313" key="3">
    <source>
        <dbReference type="EMBL" id="MDG5755018.1"/>
    </source>
</evidence>
<evidence type="ECO:0000256" key="1">
    <source>
        <dbReference type="ARBA" id="ARBA00007435"/>
    </source>
</evidence>
<name>A0ABT6H824_9BACI</name>
<evidence type="ECO:0000259" key="2">
    <source>
        <dbReference type="PROSITE" id="PS50164"/>
    </source>
</evidence>
<keyword evidence="4" id="KW-1185">Reference proteome</keyword>